<gene>
    <name evidence="2" type="ORF">DIS24_g3800</name>
</gene>
<evidence type="ECO:0000313" key="3">
    <source>
        <dbReference type="Proteomes" id="UP001175001"/>
    </source>
</evidence>
<proteinExistence type="predicted"/>
<dbReference type="EMBL" id="JAUJDW010000013">
    <property type="protein sequence ID" value="KAK0659533.1"/>
    <property type="molecule type" value="Genomic_DNA"/>
</dbReference>
<sequence>MAATLFQAPLASVHKPYPLPRQTTPFGRRSSRPWGSAIHDLHLFFDFSPAHNSSKKYDPMHISTATNDIPTTADMAPTTAPLPPSTPPRRDGQPPRLPPLPTSLVPIEGRLVRHRPETHADQVSRLRGPTTAVAAPSRAVGSGGERQQRQTSTLRSTSSRPIDALFDELQAPADNDSLAARLQRRRQRRRSPDPNFTPPRLVRTQPVRTWVTLTGDARAVAAAFGDATDGDDGSAASRSPLRKRQRRTPVVSFSTSTDGISRPSDDVGPVPSTPSVSTPGAGRRRRGGLRRCSSVASEDEYDAATGDAVVTPFPQQTHTDGDETTAAAVASSWILPPQRRRLTPPKNPFEAFDFKHDDGENDFSSTTISFLSPERRRGRRGSPSGAGDEPLRSPTEELSALSLGSDEDEMMPAAPPSPCFAENMAPAVAPKRRRGGLTRSMAGRFRMGEGGGLEADCST</sequence>
<evidence type="ECO:0000256" key="1">
    <source>
        <dbReference type="SAM" id="MobiDB-lite"/>
    </source>
</evidence>
<feature type="compositionally biased region" description="Low complexity" evidence="1">
    <location>
        <begin position="149"/>
        <end position="160"/>
    </location>
</feature>
<evidence type="ECO:0000313" key="2">
    <source>
        <dbReference type="EMBL" id="KAK0659533.1"/>
    </source>
</evidence>
<name>A0AA39YVT3_9PEZI</name>
<keyword evidence="3" id="KW-1185">Reference proteome</keyword>
<dbReference type="AlphaFoldDB" id="A0AA39YVT3"/>
<feature type="compositionally biased region" description="Basic and acidic residues" evidence="1">
    <location>
        <begin position="110"/>
        <end position="124"/>
    </location>
</feature>
<reference evidence="2" key="1">
    <citation type="submission" date="2023-06" db="EMBL/GenBank/DDBJ databases">
        <title>Multi-omics analyses reveal the molecular pathogenesis toolkit of Lasiodiplodia hormozganensis, a cross-kingdom pathogen.</title>
        <authorList>
            <person name="Felix C."/>
            <person name="Meneses R."/>
            <person name="Goncalves M.F.M."/>
            <person name="Tilleman L."/>
            <person name="Duarte A.S."/>
            <person name="Jorrin-Novo J.V."/>
            <person name="Van De Peer Y."/>
            <person name="Deforce D."/>
            <person name="Van Nieuwerburgh F."/>
            <person name="Esteves A.C."/>
            <person name="Alves A."/>
        </authorList>
    </citation>
    <scope>NUCLEOTIDE SEQUENCE</scope>
    <source>
        <strain evidence="2">CBS 339.90</strain>
    </source>
</reference>
<accession>A0AA39YVT3</accession>
<dbReference type="Proteomes" id="UP001175001">
    <property type="component" value="Unassembled WGS sequence"/>
</dbReference>
<feature type="compositionally biased region" description="Low complexity" evidence="1">
    <location>
        <begin position="266"/>
        <end position="281"/>
    </location>
</feature>
<organism evidence="2 3">
    <name type="scientific">Lasiodiplodia hormozganensis</name>
    <dbReference type="NCBI Taxonomy" id="869390"/>
    <lineage>
        <taxon>Eukaryota</taxon>
        <taxon>Fungi</taxon>
        <taxon>Dikarya</taxon>
        <taxon>Ascomycota</taxon>
        <taxon>Pezizomycotina</taxon>
        <taxon>Dothideomycetes</taxon>
        <taxon>Dothideomycetes incertae sedis</taxon>
        <taxon>Botryosphaeriales</taxon>
        <taxon>Botryosphaeriaceae</taxon>
        <taxon>Lasiodiplodia</taxon>
    </lineage>
</organism>
<protein>
    <submittedName>
        <fullName evidence="2">Uncharacterized protein</fullName>
    </submittedName>
</protein>
<feature type="region of interest" description="Disordered" evidence="1">
    <location>
        <begin position="226"/>
        <end position="459"/>
    </location>
</feature>
<feature type="compositionally biased region" description="Low complexity" evidence="1">
    <location>
        <begin position="70"/>
        <end position="79"/>
    </location>
</feature>
<feature type="region of interest" description="Disordered" evidence="1">
    <location>
        <begin position="181"/>
        <end position="203"/>
    </location>
</feature>
<comment type="caution">
    <text evidence="2">The sequence shown here is derived from an EMBL/GenBank/DDBJ whole genome shotgun (WGS) entry which is preliminary data.</text>
</comment>
<feature type="region of interest" description="Disordered" evidence="1">
    <location>
        <begin position="66"/>
        <end position="161"/>
    </location>
</feature>